<dbReference type="PANTHER" id="PTHR43480">
    <property type="entry name" value="ACYL-[ACYL-CARRIER-PROTEIN]--UDP-N-ACETYLGLUCOSAMINE O-ACYLTRANSFERASE"/>
    <property type="match status" value="1"/>
</dbReference>
<dbReference type="eggNOG" id="COG1043">
    <property type="taxonomic scope" value="Bacteria"/>
</dbReference>
<feature type="domain" description="UDP N-acetylglucosamine O-acyltransferase C-terminal" evidence="8">
    <location>
        <begin position="179"/>
        <end position="258"/>
    </location>
</feature>
<dbReference type="NCBIfam" id="NF003657">
    <property type="entry name" value="PRK05289.1"/>
    <property type="match status" value="1"/>
</dbReference>
<keyword evidence="6" id="KW-0443">Lipid metabolism</keyword>
<dbReference type="Gene3D" id="2.160.10.10">
    <property type="entry name" value="Hexapeptide repeat proteins"/>
    <property type="match status" value="1"/>
</dbReference>
<keyword evidence="3" id="KW-0441">Lipid A biosynthesis</keyword>
<evidence type="ECO:0000256" key="5">
    <source>
        <dbReference type="ARBA" id="ARBA00022737"/>
    </source>
</evidence>
<organism evidence="9 10">
    <name type="scientific">Helicobacter mustelae (strain ATCC 43772 / CCUG 25715 / CIP 103759 / LMG 18044 / NCTC 12198 / R85-136P)</name>
    <name type="common">Campylobacter mustelae</name>
    <dbReference type="NCBI Taxonomy" id="679897"/>
    <lineage>
        <taxon>Bacteria</taxon>
        <taxon>Pseudomonadati</taxon>
        <taxon>Campylobacterota</taxon>
        <taxon>Epsilonproteobacteria</taxon>
        <taxon>Campylobacterales</taxon>
        <taxon>Helicobacteraceae</taxon>
        <taxon>Helicobacter</taxon>
    </lineage>
</organism>
<dbReference type="InterPro" id="IPR001451">
    <property type="entry name" value="Hexapep"/>
</dbReference>
<dbReference type="PROSITE" id="PS00101">
    <property type="entry name" value="HEXAPEP_TRANSFERASES"/>
    <property type="match status" value="1"/>
</dbReference>
<keyword evidence="4 9" id="KW-0808">Transferase</keyword>
<dbReference type="KEGG" id="hms:HMU00450"/>
<dbReference type="InterPro" id="IPR010137">
    <property type="entry name" value="Lipid_A_LpxA"/>
</dbReference>
<dbReference type="InterPro" id="IPR011004">
    <property type="entry name" value="Trimer_LpxA-like_sf"/>
</dbReference>
<dbReference type="InterPro" id="IPR037157">
    <property type="entry name" value="Acetyltransf_C_sf"/>
</dbReference>
<dbReference type="EMBL" id="FN555004">
    <property type="protein sequence ID" value="CBG39309.1"/>
    <property type="molecule type" value="Genomic_DNA"/>
</dbReference>
<keyword evidence="2" id="KW-0444">Lipid biosynthesis</keyword>
<evidence type="ECO:0000256" key="2">
    <source>
        <dbReference type="ARBA" id="ARBA00022516"/>
    </source>
</evidence>
<dbReference type="Proteomes" id="UP000001522">
    <property type="component" value="Chromosome"/>
</dbReference>
<proteinExistence type="predicted"/>
<gene>
    <name evidence="9" type="primary">lpxA</name>
    <name evidence="9" type="ordered locus">HMU00450</name>
</gene>
<dbReference type="RefSeq" id="WP_013022408.1">
    <property type="nucleotide sequence ID" value="NC_013949.1"/>
</dbReference>
<dbReference type="CDD" id="cd03351">
    <property type="entry name" value="LbH_UDP-GlcNAc_AT"/>
    <property type="match status" value="1"/>
</dbReference>
<dbReference type="InterPro" id="IPR018357">
    <property type="entry name" value="Hexapep_transf_CS"/>
</dbReference>
<keyword evidence="7 9" id="KW-0012">Acyltransferase</keyword>
<dbReference type="AlphaFoldDB" id="D3UFN8"/>
<dbReference type="EC" id="2.3.1.129" evidence="9"/>
<keyword evidence="5" id="KW-0677">Repeat</keyword>
<dbReference type="STRING" id="679897.HMU00450"/>
<dbReference type="GO" id="GO:0016020">
    <property type="term" value="C:membrane"/>
    <property type="evidence" value="ECO:0007669"/>
    <property type="project" value="GOC"/>
</dbReference>
<protein>
    <submittedName>
        <fullName evidence="9">Putative UDP-N-acetylglucosamine acyltransferase</fullName>
        <ecNumber evidence="9">2.3.1.129</ecNumber>
    </submittedName>
</protein>
<keyword evidence="1" id="KW-0963">Cytoplasm</keyword>
<evidence type="ECO:0000259" key="8">
    <source>
        <dbReference type="Pfam" id="PF13720"/>
    </source>
</evidence>
<evidence type="ECO:0000256" key="7">
    <source>
        <dbReference type="ARBA" id="ARBA00023315"/>
    </source>
</evidence>
<dbReference type="SUPFAM" id="SSF51161">
    <property type="entry name" value="Trimeric LpxA-like enzymes"/>
    <property type="match status" value="1"/>
</dbReference>
<accession>D3UFN8</accession>
<sequence length="267" mass="29089">METTEKIAKTAKISPHATIGENVIIDDFCVIGDGVRIGEGTRLYNGVTILGNTTIGKNNSIFPYAVLGTIPQDLKYHGEEVFLEIGDHNIIREHCMFNPGTEGGGGKTIIGSHNLFMAYVHIAHDCIIGNHCIFANNATLGGHIEVGDHVNFGGICAVHQFAKIGDGVMVGGGSMLSQDVPPYCIAEGNRAVIRGLNRHRMRQLLSREDIDFVNALYRRLFCGSDLVGNLAKKELEQHPSHPLVKKICEFILHSERGIPLRKGGVNE</sequence>
<reference evidence="9 10" key="1">
    <citation type="journal article" date="2010" name="BMC Genomics">
        <title>Comparative genomics and proteomics of Helicobacter mustelae, an ulcerogenic and carcinogenic gastric pathogen.</title>
        <authorList>
            <person name="O'Toole P.W."/>
            <person name="Snelling W.J."/>
            <person name="Canchaya C."/>
            <person name="Forde B.M."/>
            <person name="Hardie K.R."/>
            <person name="Josenhans C."/>
            <person name="Graham R.L.J."/>
            <person name="McMullan G."/>
            <person name="Parkhill J."/>
            <person name="Belda E."/>
            <person name="Bentley S.D."/>
        </authorList>
    </citation>
    <scope>NUCLEOTIDE SEQUENCE [LARGE SCALE GENOMIC DNA]</scope>
    <source>
        <strain evidence="10">ATCC 43772 / LMG 18044 / NCTC 12198 / 12198</strain>
    </source>
</reference>
<dbReference type="Gene3D" id="1.20.1180.10">
    <property type="entry name" value="Udp N-acetylglucosamine O-acyltransferase, C-terminal domain"/>
    <property type="match status" value="1"/>
</dbReference>
<dbReference type="Pfam" id="PF13720">
    <property type="entry name" value="Acetyltransf_11"/>
    <property type="match status" value="1"/>
</dbReference>
<dbReference type="GO" id="GO:0009245">
    <property type="term" value="P:lipid A biosynthetic process"/>
    <property type="evidence" value="ECO:0007669"/>
    <property type="project" value="UniProtKB-KW"/>
</dbReference>
<evidence type="ECO:0000313" key="9">
    <source>
        <dbReference type="EMBL" id="CBG39309.1"/>
    </source>
</evidence>
<evidence type="ECO:0000256" key="6">
    <source>
        <dbReference type="ARBA" id="ARBA00023098"/>
    </source>
</evidence>
<evidence type="ECO:0000256" key="4">
    <source>
        <dbReference type="ARBA" id="ARBA00022679"/>
    </source>
</evidence>
<evidence type="ECO:0000313" key="10">
    <source>
        <dbReference type="Proteomes" id="UP000001522"/>
    </source>
</evidence>
<dbReference type="HOGENOM" id="CLU_061249_0_0_7"/>
<keyword evidence="10" id="KW-1185">Reference proteome</keyword>
<dbReference type="InterPro" id="IPR029098">
    <property type="entry name" value="Acetyltransf_C"/>
</dbReference>
<dbReference type="GO" id="GO:0008780">
    <property type="term" value="F:acyl-[acyl-carrier-protein]-UDP-N-acetylglucosamine O-acyltransferase activity"/>
    <property type="evidence" value="ECO:0007669"/>
    <property type="project" value="UniProtKB-EC"/>
</dbReference>
<dbReference type="PIRSF" id="PIRSF000456">
    <property type="entry name" value="UDP-GlcNAc_acltr"/>
    <property type="match status" value="1"/>
</dbReference>
<dbReference type="PANTHER" id="PTHR43480:SF1">
    <property type="entry name" value="ACYL-[ACYL-CARRIER-PROTEIN]--UDP-N-ACETYLGLUCOSAMINE O-ACYLTRANSFERASE, MITOCHONDRIAL-RELATED"/>
    <property type="match status" value="1"/>
</dbReference>
<evidence type="ECO:0000256" key="1">
    <source>
        <dbReference type="ARBA" id="ARBA00022490"/>
    </source>
</evidence>
<name>D3UFN8_HELM1</name>
<dbReference type="Pfam" id="PF00132">
    <property type="entry name" value="Hexapep"/>
    <property type="match status" value="2"/>
</dbReference>
<evidence type="ECO:0000256" key="3">
    <source>
        <dbReference type="ARBA" id="ARBA00022556"/>
    </source>
</evidence>
<dbReference type="NCBIfam" id="TIGR01852">
    <property type="entry name" value="lipid_A_lpxA"/>
    <property type="match status" value="1"/>
</dbReference>